<dbReference type="PANTHER" id="PTHR36115:SF9">
    <property type="entry name" value="LMO1584 PROTEIN"/>
    <property type="match status" value="1"/>
</dbReference>
<name>A0A4Y8LPX8_9BACL</name>
<evidence type="ECO:0000256" key="4">
    <source>
        <dbReference type="ARBA" id="ARBA00022989"/>
    </source>
</evidence>
<dbReference type="Pfam" id="PF06271">
    <property type="entry name" value="RDD"/>
    <property type="match status" value="1"/>
</dbReference>
<evidence type="ECO:0000256" key="6">
    <source>
        <dbReference type="SAM" id="Phobius"/>
    </source>
</evidence>
<reference evidence="8 9" key="1">
    <citation type="submission" date="2019-03" db="EMBL/GenBank/DDBJ databases">
        <authorList>
            <person name="Yang Y."/>
        </authorList>
    </citation>
    <scope>NUCLEOTIDE SEQUENCE [LARGE SCALE GENOMIC DNA]</scope>
    <source>
        <strain evidence="8 9">ASL-1</strain>
    </source>
</reference>
<dbReference type="Proteomes" id="UP000297776">
    <property type="component" value="Unassembled WGS sequence"/>
</dbReference>
<keyword evidence="4 6" id="KW-1133">Transmembrane helix</keyword>
<evidence type="ECO:0000313" key="8">
    <source>
        <dbReference type="EMBL" id="TFE04061.1"/>
    </source>
</evidence>
<keyword evidence="5 6" id="KW-0472">Membrane</keyword>
<accession>A0A4Y8LPX8</accession>
<dbReference type="GO" id="GO:0005886">
    <property type="term" value="C:plasma membrane"/>
    <property type="evidence" value="ECO:0007669"/>
    <property type="project" value="UniProtKB-SubCell"/>
</dbReference>
<comment type="subcellular location">
    <subcellularLocation>
        <location evidence="1">Cell membrane</location>
        <topology evidence="1">Multi-pass membrane protein</topology>
    </subcellularLocation>
</comment>
<keyword evidence="3 6" id="KW-0812">Transmembrane</keyword>
<evidence type="ECO:0000259" key="7">
    <source>
        <dbReference type="Pfam" id="PF06271"/>
    </source>
</evidence>
<dbReference type="EMBL" id="SORX01000001">
    <property type="protein sequence ID" value="TFE04061.1"/>
    <property type="molecule type" value="Genomic_DNA"/>
</dbReference>
<protein>
    <submittedName>
        <fullName evidence="8">RDD family protein</fullName>
    </submittedName>
</protein>
<dbReference type="AlphaFoldDB" id="A0A4Y8LPX8"/>
<feature type="transmembrane region" description="Helical" evidence="6">
    <location>
        <begin position="49"/>
        <end position="68"/>
    </location>
</feature>
<dbReference type="InterPro" id="IPR010432">
    <property type="entry name" value="RDD"/>
</dbReference>
<sequence length="141" mass="15763">MEINYPAGFMNRFLAYVLDSIIILMATGLISFVLYGVFYDSENYYPTDILGLIYTLLLPVLWFGYTIGRRIAGNRIVRIDGRKVGIGTMILRVIVAGIAYALTLGIGLIVSAFMVGLREDKRSIHDFIAQTYVTTNPPTRS</sequence>
<evidence type="ECO:0000256" key="5">
    <source>
        <dbReference type="ARBA" id="ARBA00023136"/>
    </source>
</evidence>
<dbReference type="PANTHER" id="PTHR36115">
    <property type="entry name" value="PROLINE-RICH ANTIGEN HOMOLOG-RELATED"/>
    <property type="match status" value="1"/>
</dbReference>
<feature type="transmembrane region" description="Helical" evidence="6">
    <location>
        <begin position="89"/>
        <end position="115"/>
    </location>
</feature>
<feature type="transmembrane region" description="Helical" evidence="6">
    <location>
        <begin position="13"/>
        <end position="37"/>
    </location>
</feature>
<keyword evidence="2" id="KW-1003">Cell membrane</keyword>
<evidence type="ECO:0000256" key="1">
    <source>
        <dbReference type="ARBA" id="ARBA00004651"/>
    </source>
</evidence>
<dbReference type="RefSeq" id="WP_134378975.1">
    <property type="nucleotide sequence ID" value="NZ_SORX01000001.1"/>
</dbReference>
<dbReference type="InterPro" id="IPR051791">
    <property type="entry name" value="Pra-immunoreactive"/>
</dbReference>
<organism evidence="8 9">
    <name type="scientific">Jeotgalibacillus salarius</name>
    <dbReference type="NCBI Taxonomy" id="546023"/>
    <lineage>
        <taxon>Bacteria</taxon>
        <taxon>Bacillati</taxon>
        <taxon>Bacillota</taxon>
        <taxon>Bacilli</taxon>
        <taxon>Bacillales</taxon>
        <taxon>Caryophanaceae</taxon>
        <taxon>Jeotgalibacillus</taxon>
    </lineage>
</organism>
<evidence type="ECO:0000256" key="2">
    <source>
        <dbReference type="ARBA" id="ARBA00022475"/>
    </source>
</evidence>
<evidence type="ECO:0000256" key="3">
    <source>
        <dbReference type="ARBA" id="ARBA00022692"/>
    </source>
</evidence>
<evidence type="ECO:0000313" key="9">
    <source>
        <dbReference type="Proteomes" id="UP000297776"/>
    </source>
</evidence>
<feature type="domain" description="RDD" evidence="7">
    <location>
        <begin position="6"/>
        <end position="129"/>
    </location>
</feature>
<keyword evidence="9" id="KW-1185">Reference proteome</keyword>
<comment type="caution">
    <text evidence="8">The sequence shown here is derived from an EMBL/GenBank/DDBJ whole genome shotgun (WGS) entry which is preliminary data.</text>
</comment>
<dbReference type="OrthoDB" id="1787043at2"/>
<proteinExistence type="predicted"/>
<gene>
    <name evidence="8" type="ORF">E2626_01665</name>
</gene>